<proteinExistence type="predicted"/>
<dbReference type="AlphaFoldDB" id="A0A843TSD2"/>
<name>A0A843TSD2_COLES</name>
<reference evidence="1" key="1">
    <citation type="submission" date="2017-07" db="EMBL/GenBank/DDBJ databases">
        <title>Taro Niue Genome Assembly and Annotation.</title>
        <authorList>
            <person name="Atibalentja N."/>
            <person name="Keating K."/>
            <person name="Fields C.J."/>
        </authorList>
    </citation>
    <scope>NUCLEOTIDE SEQUENCE</scope>
    <source>
        <strain evidence="1">Niue_2</strain>
        <tissue evidence="1">Leaf</tissue>
    </source>
</reference>
<accession>A0A843TSD2</accession>
<organism evidence="1 2">
    <name type="scientific">Colocasia esculenta</name>
    <name type="common">Wild taro</name>
    <name type="synonym">Arum esculentum</name>
    <dbReference type="NCBI Taxonomy" id="4460"/>
    <lineage>
        <taxon>Eukaryota</taxon>
        <taxon>Viridiplantae</taxon>
        <taxon>Streptophyta</taxon>
        <taxon>Embryophyta</taxon>
        <taxon>Tracheophyta</taxon>
        <taxon>Spermatophyta</taxon>
        <taxon>Magnoliopsida</taxon>
        <taxon>Liliopsida</taxon>
        <taxon>Araceae</taxon>
        <taxon>Aroideae</taxon>
        <taxon>Colocasieae</taxon>
        <taxon>Colocasia</taxon>
    </lineage>
</organism>
<keyword evidence="2" id="KW-1185">Reference proteome</keyword>
<comment type="caution">
    <text evidence="1">The sequence shown here is derived from an EMBL/GenBank/DDBJ whole genome shotgun (WGS) entry which is preliminary data.</text>
</comment>
<protein>
    <submittedName>
        <fullName evidence="1">Uncharacterized protein</fullName>
    </submittedName>
</protein>
<dbReference type="Proteomes" id="UP000652761">
    <property type="component" value="Unassembled WGS sequence"/>
</dbReference>
<evidence type="ECO:0000313" key="2">
    <source>
        <dbReference type="Proteomes" id="UP000652761"/>
    </source>
</evidence>
<sequence>MAMHGKPNRGQPFMTPSHGVATSFGLGLQRRRRKAGNRSFILLHPLLHPERRLVLDLHKAFGIASAPGDAIPEPSKSRPCGRMRLAHRPVNPYVRLHACLGVCAGLNHGGILGRDSGSFPARLIFNEFPVVMRNQRSLMGQGKSDEHPPHEELIV</sequence>
<dbReference type="EMBL" id="NMUH01000127">
    <property type="protein sequence ID" value="MQL72353.1"/>
    <property type="molecule type" value="Genomic_DNA"/>
</dbReference>
<gene>
    <name evidence="1" type="ORF">Taro_004669</name>
</gene>
<evidence type="ECO:0000313" key="1">
    <source>
        <dbReference type="EMBL" id="MQL72353.1"/>
    </source>
</evidence>